<evidence type="ECO:0000256" key="4">
    <source>
        <dbReference type="ARBA" id="ARBA00022692"/>
    </source>
</evidence>
<gene>
    <name evidence="9" type="ORF">BOO71_0005629</name>
</gene>
<dbReference type="PANTHER" id="PTHR43744">
    <property type="entry name" value="ABC TRANSPORTER PERMEASE PROTEIN MG189-RELATED-RELATED"/>
    <property type="match status" value="1"/>
</dbReference>
<evidence type="ECO:0000313" key="10">
    <source>
        <dbReference type="Proteomes" id="UP000186607"/>
    </source>
</evidence>
<feature type="transmembrane region" description="Helical" evidence="7">
    <location>
        <begin position="199"/>
        <end position="221"/>
    </location>
</feature>
<feature type="transmembrane region" description="Helical" evidence="7">
    <location>
        <begin position="12"/>
        <end position="31"/>
    </location>
</feature>
<comment type="similarity">
    <text evidence="7">Belongs to the binding-protein-dependent transport system permease family.</text>
</comment>
<evidence type="ECO:0000256" key="1">
    <source>
        <dbReference type="ARBA" id="ARBA00004651"/>
    </source>
</evidence>
<evidence type="ECO:0000313" key="9">
    <source>
        <dbReference type="EMBL" id="OLV18496.1"/>
    </source>
</evidence>
<comment type="caution">
    <text evidence="9">The sequence shown here is derived from an EMBL/GenBank/DDBJ whole genome shotgun (WGS) entry which is preliminary data.</text>
</comment>
<evidence type="ECO:0000259" key="8">
    <source>
        <dbReference type="PROSITE" id="PS50928"/>
    </source>
</evidence>
<comment type="subcellular location">
    <subcellularLocation>
        <location evidence="1 7">Cell membrane</location>
        <topology evidence="1 7">Multi-pass membrane protein</topology>
    </subcellularLocation>
</comment>
<keyword evidence="5 7" id="KW-1133">Transmembrane helix</keyword>
<dbReference type="Pfam" id="PF00528">
    <property type="entry name" value="BPD_transp_1"/>
    <property type="match status" value="1"/>
</dbReference>
<evidence type="ECO:0000256" key="6">
    <source>
        <dbReference type="ARBA" id="ARBA00023136"/>
    </source>
</evidence>
<dbReference type="PANTHER" id="PTHR43744:SF12">
    <property type="entry name" value="ABC TRANSPORTER PERMEASE PROTEIN MG189-RELATED"/>
    <property type="match status" value="1"/>
</dbReference>
<keyword evidence="6 7" id="KW-0472">Membrane</keyword>
<dbReference type="PROSITE" id="PS50928">
    <property type="entry name" value="ABC_TM1"/>
    <property type="match status" value="1"/>
</dbReference>
<keyword evidence="4 7" id="KW-0812">Transmembrane</keyword>
<dbReference type="CDD" id="cd06261">
    <property type="entry name" value="TM_PBP2"/>
    <property type="match status" value="1"/>
</dbReference>
<dbReference type="AlphaFoldDB" id="A0A1U7P001"/>
<feature type="transmembrane region" description="Helical" evidence="7">
    <location>
        <begin position="124"/>
        <end position="145"/>
    </location>
</feature>
<sequence>MVGETKSSWPMRLARIPLYLLALTVLFPYYWMVSSAFKPLGEITKAPPTLIVQNPTTANFYNPKYDPAASDAIQGLFQRFSGAGFASFFVNSLTITIFVTVVSLILASAAGYVIAKHKFPGSRIVFFLIIGSMMIPWQVTLIPNFLTMRDLGWINTFWALLIPGLAKAFAVFFLIQSIRGVPQELFDAARIDGAGEIRVWWQIVLPLVRPALAAMAIFVSLGEWNSFLWPLLVVNDDAHATLPLALGRLAGSITSDPRAAGPIMAATLLASIPTLIFFLMFQRQFVSGITVGSVKG</sequence>
<keyword evidence="3" id="KW-1003">Cell membrane</keyword>
<feature type="domain" description="ABC transmembrane type-1" evidence="8">
    <location>
        <begin position="89"/>
        <end position="281"/>
    </location>
</feature>
<feature type="transmembrane region" description="Helical" evidence="7">
    <location>
        <begin position="157"/>
        <end position="178"/>
    </location>
</feature>
<accession>A0A1U7P001</accession>
<feature type="transmembrane region" description="Helical" evidence="7">
    <location>
        <begin position="259"/>
        <end position="281"/>
    </location>
</feature>
<feature type="transmembrane region" description="Helical" evidence="7">
    <location>
        <begin position="88"/>
        <end position="112"/>
    </location>
</feature>
<dbReference type="GO" id="GO:0005886">
    <property type="term" value="C:plasma membrane"/>
    <property type="evidence" value="ECO:0007669"/>
    <property type="project" value="UniProtKB-SubCell"/>
</dbReference>
<dbReference type="Gene3D" id="1.10.3720.10">
    <property type="entry name" value="MetI-like"/>
    <property type="match status" value="1"/>
</dbReference>
<dbReference type="GO" id="GO:0055085">
    <property type="term" value="P:transmembrane transport"/>
    <property type="evidence" value="ECO:0007669"/>
    <property type="project" value="InterPro"/>
</dbReference>
<reference evidence="9 10" key="1">
    <citation type="submission" date="2017-01" db="EMBL/GenBank/DDBJ databases">
        <title>Genome Analysis of Deinococcus marmoris KOPRI26562.</title>
        <authorList>
            <person name="Kim J.H."/>
            <person name="Oh H.-M."/>
        </authorList>
    </citation>
    <scope>NUCLEOTIDE SEQUENCE [LARGE SCALE GENOMIC DNA]</scope>
    <source>
        <strain evidence="9 10">KOPRI26562</strain>
    </source>
</reference>
<dbReference type="Proteomes" id="UP000186607">
    <property type="component" value="Unassembled WGS sequence"/>
</dbReference>
<evidence type="ECO:0000256" key="7">
    <source>
        <dbReference type="RuleBase" id="RU363032"/>
    </source>
</evidence>
<dbReference type="EMBL" id="MSTI01000066">
    <property type="protein sequence ID" value="OLV18496.1"/>
    <property type="molecule type" value="Genomic_DNA"/>
</dbReference>
<protein>
    <submittedName>
        <fullName evidence="9">N-Acetyl-D-glucosamine ABC transport system, permease protein 2</fullName>
    </submittedName>
</protein>
<evidence type="ECO:0000256" key="5">
    <source>
        <dbReference type="ARBA" id="ARBA00022989"/>
    </source>
</evidence>
<name>A0A1U7P001_9DEIO</name>
<organism evidence="9 10">
    <name type="scientific">Deinococcus marmoris</name>
    <dbReference type="NCBI Taxonomy" id="249408"/>
    <lineage>
        <taxon>Bacteria</taxon>
        <taxon>Thermotogati</taxon>
        <taxon>Deinococcota</taxon>
        <taxon>Deinococci</taxon>
        <taxon>Deinococcales</taxon>
        <taxon>Deinococcaceae</taxon>
        <taxon>Deinococcus</taxon>
    </lineage>
</organism>
<dbReference type="InterPro" id="IPR035906">
    <property type="entry name" value="MetI-like_sf"/>
</dbReference>
<dbReference type="OrthoDB" id="9771544at2"/>
<dbReference type="InterPro" id="IPR000515">
    <property type="entry name" value="MetI-like"/>
</dbReference>
<keyword evidence="10" id="KW-1185">Reference proteome</keyword>
<dbReference type="SUPFAM" id="SSF161098">
    <property type="entry name" value="MetI-like"/>
    <property type="match status" value="1"/>
</dbReference>
<dbReference type="STRING" id="249408.BOO71_0005629"/>
<proteinExistence type="inferred from homology"/>
<keyword evidence="2 7" id="KW-0813">Transport</keyword>
<evidence type="ECO:0000256" key="2">
    <source>
        <dbReference type="ARBA" id="ARBA00022448"/>
    </source>
</evidence>
<evidence type="ECO:0000256" key="3">
    <source>
        <dbReference type="ARBA" id="ARBA00022475"/>
    </source>
</evidence>